<reference evidence="3 4" key="1">
    <citation type="submission" date="2020-02" db="EMBL/GenBank/DDBJ databases">
        <title>Genome sequence of the type strain DSM 27180 of Arthrobacter silviterrae.</title>
        <authorList>
            <person name="Gao J."/>
            <person name="Sun J."/>
        </authorList>
    </citation>
    <scope>NUCLEOTIDE SEQUENCE [LARGE SCALE GENOMIC DNA]</scope>
    <source>
        <strain evidence="3 4">DSM 27180</strain>
    </source>
</reference>
<evidence type="ECO:0000256" key="1">
    <source>
        <dbReference type="ARBA" id="ARBA00022801"/>
    </source>
</evidence>
<dbReference type="SUPFAM" id="SSF53474">
    <property type="entry name" value="alpha/beta-Hydrolases"/>
    <property type="match status" value="1"/>
</dbReference>
<feature type="domain" description="Alpha/beta hydrolase fold-3" evidence="2">
    <location>
        <begin position="58"/>
        <end position="263"/>
    </location>
</feature>
<dbReference type="InterPro" id="IPR029058">
    <property type="entry name" value="AB_hydrolase_fold"/>
</dbReference>
<dbReference type="PANTHER" id="PTHR48081">
    <property type="entry name" value="AB HYDROLASE SUPERFAMILY PROTEIN C4A8.06C"/>
    <property type="match status" value="1"/>
</dbReference>
<dbReference type="Proteomes" id="UP000479226">
    <property type="component" value="Unassembled WGS sequence"/>
</dbReference>
<keyword evidence="4" id="KW-1185">Reference proteome</keyword>
<organism evidence="3 4">
    <name type="scientific">Arthrobacter silviterrae</name>
    <dbReference type="NCBI Taxonomy" id="2026658"/>
    <lineage>
        <taxon>Bacteria</taxon>
        <taxon>Bacillati</taxon>
        <taxon>Actinomycetota</taxon>
        <taxon>Actinomycetes</taxon>
        <taxon>Micrococcales</taxon>
        <taxon>Micrococcaceae</taxon>
        <taxon>Arthrobacter</taxon>
    </lineage>
</organism>
<dbReference type="Gene3D" id="3.40.50.1820">
    <property type="entry name" value="alpha/beta hydrolase"/>
    <property type="match status" value="1"/>
</dbReference>
<dbReference type="Pfam" id="PF07859">
    <property type="entry name" value="Abhydrolase_3"/>
    <property type="match status" value="1"/>
</dbReference>
<name>A0ABX0D910_9MICC</name>
<evidence type="ECO:0000313" key="3">
    <source>
        <dbReference type="EMBL" id="NGN83374.1"/>
    </source>
</evidence>
<evidence type="ECO:0000259" key="2">
    <source>
        <dbReference type="Pfam" id="PF07859"/>
    </source>
</evidence>
<sequence length="290" mass="30697">MRQQNTARQATLPADLTGAVSMTDHVAPEAGGVDVALRCYRPARATATQATGPLPCLYWIHGGGMVAGSVAEDDLFCLRLAAATGIAVVSVDYRLAPEYPFPAALDDAYQGLLWTVENAAVLGIDPGRLAIGGASAGGGLAAGTALRARDQQGPPLRFQYLAYPMLDDRDQTPSSLEFSGIPSWNRERNQQAWKWFLGASYGSGTVSAYAAPSRAADLAGLPPAFIQVGELDVFRDEDIDYAARLLRAGVAAELQVYAGVYHGADGLAPEADVSRRFLADRNEALLRALS</sequence>
<dbReference type="EMBL" id="JAAKZI010000010">
    <property type="protein sequence ID" value="NGN83374.1"/>
    <property type="molecule type" value="Genomic_DNA"/>
</dbReference>
<proteinExistence type="predicted"/>
<dbReference type="InterPro" id="IPR050300">
    <property type="entry name" value="GDXG_lipolytic_enzyme"/>
</dbReference>
<keyword evidence="1 3" id="KW-0378">Hydrolase</keyword>
<gene>
    <name evidence="3" type="ORF">G6N77_07860</name>
</gene>
<dbReference type="InterPro" id="IPR013094">
    <property type="entry name" value="AB_hydrolase_3"/>
</dbReference>
<dbReference type="GO" id="GO:0016787">
    <property type="term" value="F:hydrolase activity"/>
    <property type="evidence" value="ECO:0007669"/>
    <property type="project" value="UniProtKB-KW"/>
</dbReference>
<evidence type="ECO:0000313" key="4">
    <source>
        <dbReference type="Proteomes" id="UP000479226"/>
    </source>
</evidence>
<dbReference type="PANTHER" id="PTHR48081:SF8">
    <property type="entry name" value="ALPHA_BETA HYDROLASE FOLD-3 DOMAIN-CONTAINING PROTEIN-RELATED"/>
    <property type="match status" value="1"/>
</dbReference>
<comment type="caution">
    <text evidence="3">The sequence shown here is derived from an EMBL/GenBank/DDBJ whole genome shotgun (WGS) entry which is preliminary data.</text>
</comment>
<accession>A0ABX0D910</accession>
<protein>
    <submittedName>
        <fullName evidence="3">Alpha/beta hydrolase</fullName>
    </submittedName>
</protein>